<dbReference type="RefSeq" id="XP_062724250.1">
    <property type="nucleotide sequence ID" value="XM_062861464.1"/>
</dbReference>
<dbReference type="GeneID" id="87880293"/>
<evidence type="ECO:0000313" key="2">
    <source>
        <dbReference type="Proteomes" id="UP001273166"/>
    </source>
</evidence>
<dbReference type="Proteomes" id="UP001273166">
    <property type="component" value="Unassembled WGS sequence"/>
</dbReference>
<name>A0AAJ0GZ78_9PEZI</name>
<dbReference type="AlphaFoldDB" id="A0AAJ0GZ78"/>
<sequence length="227" mass="25606">MVSFQTDFWDTHHSPILRMVSSLQFPRDKAFLCFLSLVQAFAWRSGYHDARRVVISSSVAAFPQVVDYDTLIHNNHMPGMAIMGILSWEQERFPWKNSCDVEVVLLVGWCETRNSNLLLRLWRLCHASVVPAIVLFVAHCALCSGDNAVSSPDWCGMGLGRWHTERTCTQASKAALRRIPCHTTPRHVLPRHVHMLAGHLEGSWKQDMPSRALGAERSACDFVSALP</sequence>
<organism evidence="1 2">
    <name type="scientific">Chaetomium strumarium</name>
    <dbReference type="NCBI Taxonomy" id="1170767"/>
    <lineage>
        <taxon>Eukaryota</taxon>
        <taxon>Fungi</taxon>
        <taxon>Dikarya</taxon>
        <taxon>Ascomycota</taxon>
        <taxon>Pezizomycotina</taxon>
        <taxon>Sordariomycetes</taxon>
        <taxon>Sordariomycetidae</taxon>
        <taxon>Sordariales</taxon>
        <taxon>Chaetomiaceae</taxon>
        <taxon>Chaetomium</taxon>
    </lineage>
</organism>
<reference evidence="1" key="2">
    <citation type="submission" date="2023-06" db="EMBL/GenBank/DDBJ databases">
        <authorList>
            <consortium name="Lawrence Berkeley National Laboratory"/>
            <person name="Mondo S.J."/>
            <person name="Hensen N."/>
            <person name="Bonometti L."/>
            <person name="Westerberg I."/>
            <person name="Brannstrom I.O."/>
            <person name="Guillou S."/>
            <person name="Cros-Aarteil S."/>
            <person name="Calhoun S."/>
            <person name="Haridas S."/>
            <person name="Kuo A."/>
            <person name="Pangilinan J."/>
            <person name="Riley R."/>
            <person name="Labutti K."/>
            <person name="Andreopoulos B."/>
            <person name="Lipzen A."/>
            <person name="Chen C."/>
            <person name="Yanf M."/>
            <person name="Daum C."/>
            <person name="Ng V."/>
            <person name="Clum A."/>
            <person name="Steindorff A."/>
            <person name="Ohm R."/>
            <person name="Martin F."/>
            <person name="Silar P."/>
            <person name="Natvig D."/>
            <person name="Lalanne C."/>
            <person name="Gautier V."/>
            <person name="Ament-Velasquez S.L."/>
            <person name="Kruys A."/>
            <person name="Hutchinson M.I."/>
            <person name="Powell A.J."/>
            <person name="Barry K."/>
            <person name="Miller A.N."/>
            <person name="Grigoriev I.V."/>
            <person name="Debuchy R."/>
            <person name="Gladieux P."/>
            <person name="Thoren M.H."/>
            <person name="Johannesson H."/>
        </authorList>
    </citation>
    <scope>NUCLEOTIDE SEQUENCE</scope>
    <source>
        <strain evidence="1">CBS 333.67</strain>
    </source>
</reference>
<keyword evidence="2" id="KW-1185">Reference proteome</keyword>
<gene>
    <name evidence="1" type="ORF">B0T15DRAFT_108500</name>
</gene>
<reference evidence="1" key="1">
    <citation type="journal article" date="2023" name="Mol. Phylogenet. Evol.">
        <title>Genome-scale phylogeny and comparative genomics of the fungal order Sordariales.</title>
        <authorList>
            <person name="Hensen N."/>
            <person name="Bonometti L."/>
            <person name="Westerberg I."/>
            <person name="Brannstrom I.O."/>
            <person name="Guillou S."/>
            <person name="Cros-Aarteil S."/>
            <person name="Calhoun S."/>
            <person name="Haridas S."/>
            <person name="Kuo A."/>
            <person name="Mondo S."/>
            <person name="Pangilinan J."/>
            <person name="Riley R."/>
            <person name="LaButti K."/>
            <person name="Andreopoulos B."/>
            <person name="Lipzen A."/>
            <person name="Chen C."/>
            <person name="Yan M."/>
            <person name="Daum C."/>
            <person name="Ng V."/>
            <person name="Clum A."/>
            <person name="Steindorff A."/>
            <person name="Ohm R.A."/>
            <person name="Martin F."/>
            <person name="Silar P."/>
            <person name="Natvig D.O."/>
            <person name="Lalanne C."/>
            <person name="Gautier V."/>
            <person name="Ament-Velasquez S.L."/>
            <person name="Kruys A."/>
            <person name="Hutchinson M.I."/>
            <person name="Powell A.J."/>
            <person name="Barry K."/>
            <person name="Miller A.N."/>
            <person name="Grigoriev I.V."/>
            <person name="Debuchy R."/>
            <person name="Gladieux P."/>
            <person name="Hiltunen Thoren M."/>
            <person name="Johannesson H."/>
        </authorList>
    </citation>
    <scope>NUCLEOTIDE SEQUENCE</scope>
    <source>
        <strain evidence="1">CBS 333.67</strain>
    </source>
</reference>
<accession>A0AAJ0GZ78</accession>
<evidence type="ECO:0000313" key="1">
    <source>
        <dbReference type="EMBL" id="KAK3308470.1"/>
    </source>
</evidence>
<comment type="caution">
    <text evidence="1">The sequence shown here is derived from an EMBL/GenBank/DDBJ whole genome shotgun (WGS) entry which is preliminary data.</text>
</comment>
<dbReference type="EMBL" id="JAUDZG010000002">
    <property type="protein sequence ID" value="KAK3308470.1"/>
    <property type="molecule type" value="Genomic_DNA"/>
</dbReference>
<proteinExistence type="predicted"/>
<protein>
    <submittedName>
        <fullName evidence="1">Uncharacterized protein</fullName>
    </submittedName>
</protein>